<keyword evidence="6 9" id="KW-0067">ATP-binding</keyword>
<dbReference type="GO" id="GO:0005524">
    <property type="term" value="F:ATP binding"/>
    <property type="evidence" value="ECO:0007669"/>
    <property type="project" value="UniProtKB-KW"/>
</dbReference>
<keyword evidence="10" id="KW-1185">Reference proteome</keyword>
<keyword evidence="3" id="KW-0813">Transport</keyword>
<accession>A0A934N3T3</accession>
<dbReference type="InterPro" id="IPR003439">
    <property type="entry name" value="ABC_transporter-like_ATP-bd"/>
</dbReference>
<dbReference type="GO" id="GO:0005886">
    <property type="term" value="C:plasma membrane"/>
    <property type="evidence" value="ECO:0007669"/>
    <property type="project" value="UniProtKB-SubCell"/>
</dbReference>
<dbReference type="InterPro" id="IPR003593">
    <property type="entry name" value="AAA+_ATPase"/>
</dbReference>
<reference evidence="9" key="1">
    <citation type="submission" date="2020-10" db="EMBL/GenBank/DDBJ databases">
        <title>Ca. Dormibacterota MAGs.</title>
        <authorList>
            <person name="Montgomery K."/>
        </authorList>
    </citation>
    <scope>NUCLEOTIDE SEQUENCE [LARGE SCALE GENOMIC DNA]</scope>
    <source>
        <strain evidence="9">SC8812_S17_10</strain>
    </source>
</reference>
<evidence type="ECO:0000256" key="7">
    <source>
        <dbReference type="ARBA" id="ARBA00023136"/>
    </source>
</evidence>
<dbReference type="Pfam" id="PF00005">
    <property type="entry name" value="ABC_tran"/>
    <property type="match status" value="1"/>
</dbReference>
<dbReference type="SMART" id="SM00382">
    <property type="entry name" value="AAA"/>
    <property type="match status" value="1"/>
</dbReference>
<dbReference type="EMBL" id="JAEKNR010000155">
    <property type="protein sequence ID" value="MBJ7599525.1"/>
    <property type="molecule type" value="Genomic_DNA"/>
</dbReference>
<dbReference type="PROSITE" id="PS50893">
    <property type="entry name" value="ABC_TRANSPORTER_2"/>
    <property type="match status" value="1"/>
</dbReference>
<feature type="domain" description="ABC transporter" evidence="8">
    <location>
        <begin position="18"/>
        <end position="268"/>
    </location>
</feature>
<evidence type="ECO:0000256" key="1">
    <source>
        <dbReference type="ARBA" id="ARBA00004202"/>
    </source>
</evidence>
<comment type="similarity">
    <text evidence="2">Belongs to the ABC transporter superfamily.</text>
</comment>
<dbReference type="PROSITE" id="PS00211">
    <property type="entry name" value="ABC_TRANSPORTER_1"/>
    <property type="match status" value="1"/>
</dbReference>
<dbReference type="InterPro" id="IPR013563">
    <property type="entry name" value="Oligopep_ABC_C"/>
</dbReference>
<evidence type="ECO:0000256" key="2">
    <source>
        <dbReference type="ARBA" id="ARBA00005417"/>
    </source>
</evidence>
<dbReference type="SUPFAM" id="SSF52540">
    <property type="entry name" value="P-loop containing nucleoside triphosphate hydrolases"/>
    <property type="match status" value="1"/>
</dbReference>
<evidence type="ECO:0000256" key="4">
    <source>
        <dbReference type="ARBA" id="ARBA00022475"/>
    </source>
</evidence>
<dbReference type="Gene3D" id="3.40.50.300">
    <property type="entry name" value="P-loop containing nucleotide triphosphate hydrolases"/>
    <property type="match status" value="1"/>
</dbReference>
<dbReference type="PANTHER" id="PTHR43297:SF2">
    <property type="entry name" value="DIPEPTIDE TRANSPORT ATP-BINDING PROTEIN DPPD"/>
    <property type="match status" value="1"/>
</dbReference>
<protein>
    <submittedName>
        <fullName evidence="9">ABC transporter ATP-binding protein</fullName>
    </submittedName>
</protein>
<dbReference type="InterPro" id="IPR017871">
    <property type="entry name" value="ABC_transporter-like_CS"/>
</dbReference>
<evidence type="ECO:0000259" key="8">
    <source>
        <dbReference type="PROSITE" id="PS50893"/>
    </source>
</evidence>
<keyword evidence="5" id="KW-0547">Nucleotide-binding</keyword>
<dbReference type="FunFam" id="3.40.50.300:FF:000016">
    <property type="entry name" value="Oligopeptide ABC transporter ATP-binding component"/>
    <property type="match status" value="1"/>
</dbReference>
<comment type="subcellular location">
    <subcellularLocation>
        <location evidence="1">Cell membrane</location>
        <topology evidence="1">Peripheral membrane protein</topology>
    </subcellularLocation>
</comment>
<evidence type="ECO:0000313" key="9">
    <source>
        <dbReference type="EMBL" id="MBJ7599525.1"/>
    </source>
</evidence>
<evidence type="ECO:0000256" key="6">
    <source>
        <dbReference type="ARBA" id="ARBA00022840"/>
    </source>
</evidence>
<sequence>MATAQLRPHRSGNRTATLRVDGLTVEITRRGRSGRAINGVSLEVWPGEIVGLIGESGSGKSMTALSVLGLNPPGTKVVQGEIHLGEESLTAMSSSEMRRVRGRRVAMVPQDAMAAMNPVLRVNTQVGEPFVVHRRLSWSAAKEKAVPLLRSVHVPSPAQRGRDYPHQFSGGMLQRAMIAMGLALEPELLIADEPTTALDVTIQAQVLRLLGEVRDKHGTAILFITHDLGVVAEVCDWVYVMYAGRIVEEGSVESILNKPSHPYTQALLRATPSLEARREELESIEGRMPAPFEWSAACRFADRCPFRFEHCAEEPPLLAVESEHAARCWLVEDDREKHS</sequence>
<evidence type="ECO:0000256" key="5">
    <source>
        <dbReference type="ARBA" id="ARBA00022741"/>
    </source>
</evidence>
<dbReference type="Pfam" id="PF08352">
    <property type="entry name" value="oligo_HPY"/>
    <property type="match status" value="1"/>
</dbReference>
<organism evidence="9 10">
    <name type="scientific">Candidatus Nephthysia bennettiae</name>
    <dbReference type="NCBI Taxonomy" id="3127016"/>
    <lineage>
        <taxon>Bacteria</taxon>
        <taxon>Bacillati</taxon>
        <taxon>Candidatus Dormiibacterota</taxon>
        <taxon>Candidatus Dormibacteria</taxon>
        <taxon>Candidatus Dormibacterales</taxon>
        <taxon>Candidatus Dormibacteraceae</taxon>
        <taxon>Candidatus Nephthysia</taxon>
    </lineage>
</organism>
<dbReference type="InterPro" id="IPR027417">
    <property type="entry name" value="P-loop_NTPase"/>
</dbReference>
<dbReference type="AlphaFoldDB" id="A0A934N3T3"/>
<dbReference type="PANTHER" id="PTHR43297">
    <property type="entry name" value="OLIGOPEPTIDE TRANSPORT ATP-BINDING PROTEIN APPD"/>
    <property type="match status" value="1"/>
</dbReference>
<keyword evidence="4" id="KW-1003">Cell membrane</keyword>
<dbReference type="InterPro" id="IPR050388">
    <property type="entry name" value="ABC_Ni/Peptide_Import"/>
</dbReference>
<gene>
    <name evidence="9" type="ORF">JF922_15780</name>
</gene>
<dbReference type="RefSeq" id="WP_338203042.1">
    <property type="nucleotide sequence ID" value="NZ_JAEKNR010000155.1"/>
</dbReference>
<dbReference type="NCBIfam" id="TIGR01727">
    <property type="entry name" value="oligo_HPY"/>
    <property type="match status" value="1"/>
</dbReference>
<dbReference type="CDD" id="cd03257">
    <property type="entry name" value="ABC_NikE_OppD_transporters"/>
    <property type="match status" value="1"/>
</dbReference>
<name>A0A934N3T3_9BACT</name>
<dbReference type="Proteomes" id="UP000612893">
    <property type="component" value="Unassembled WGS sequence"/>
</dbReference>
<proteinExistence type="inferred from homology"/>
<evidence type="ECO:0000256" key="3">
    <source>
        <dbReference type="ARBA" id="ARBA00022448"/>
    </source>
</evidence>
<comment type="caution">
    <text evidence="9">The sequence shown here is derived from an EMBL/GenBank/DDBJ whole genome shotgun (WGS) entry which is preliminary data.</text>
</comment>
<keyword evidence="7" id="KW-0472">Membrane</keyword>
<evidence type="ECO:0000313" key="10">
    <source>
        <dbReference type="Proteomes" id="UP000612893"/>
    </source>
</evidence>